<dbReference type="InterPro" id="IPR006501">
    <property type="entry name" value="Pectinesterase_inhib_dom"/>
</dbReference>
<dbReference type="SMART" id="SM00856">
    <property type="entry name" value="PMEI"/>
    <property type="match status" value="1"/>
</dbReference>
<dbReference type="AlphaFoldDB" id="A0AAV2GGG9"/>
<evidence type="ECO:0000313" key="13">
    <source>
        <dbReference type="Proteomes" id="UP001497516"/>
    </source>
</evidence>
<dbReference type="CDD" id="cd15798">
    <property type="entry name" value="PMEI-like_3"/>
    <property type="match status" value="1"/>
</dbReference>
<dbReference type="InterPro" id="IPR035513">
    <property type="entry name" value="Invertase/methylesterase_inhib"/>
</dbReference>
<evidence type="ECO:0000256" key="6">
    <source>
        <dbReference type="ARBA" id="ARBA00022512"/>
    </source>
</evidence>
<keyword evidence="10" id="KW-0961">Cell wall biogenesis/degradation</keyword>
<dbReference type="InterPro" id="IPR011050">
    <property type="entry name" value="Pectin_lyase_fold/virulence"/>
</dbReference>
<proteinExistence type="inferred from homology"/>
<keyword evidence="13" id="KW-1185">Reference proteome</keyword>
<evidence type="ECO:0000256" key="3">
    <source>
        <dbReference type="ARBA" id="ARBA00006027"/>
    </source>
</evidence>
<feature type="domain" description="Pectinesterase inhibitor" evidence="11">
    <location>
        <begin position="54"/>
        <end position="207"/>
    </location>
</feature>
<keyword evidence="9" id="KW-0063">Aspartyl esterase</keyword>
<evidence type="ECO:0000256" key="5">
    <source>
        <dbReference type="ARBA" id="ARBA00013229"/>
    </source>
</evidence>
<dbReference type="GO" id="GO:0042545">
    <property type="term" value="P:cell wall modification"/>
    <property type="evidence" value="ECO:0007669"/>
    <property type="project" value="InterPro"/>
</dbReference>
<evidence type="ECO:0000313" key="12">
    <source>
        <dbReference type="EMBL" id="CAL1409284.1"/>
    </source>
</evidence>
<dbReference type="GO" id="GO:0030599">
    <property type="term" value="F:pectinesterase activity"/>
    <property type="evidence" value="ECO:0007669"/>
    <property type="project" value="UniProtKB-EC"/>
</dbReference>
<dbReference type="SUPFAM" id="SSF101148">
    <property type="entry name" value="Plant invertase/pectin methylesterase inhibitor"/>
    <property type="match status" value="1"/>
</dbReference>
<dbReference type="PANTHER" id="PTHR31707">
    <property type="entry name" value="PECTINESTERASE"/>
    <property type="match status" value="1"/>
</dbReference>
<dbReference type="Gene3D" id="2.160.20.10">
    <property type="entry name" value="Single-stranded right-handed beta-helix, Pectin lyase-like"/>
    <property type="match status" value="1"/>
</dbReference>
<dbReference type="Gene3D" id="1.20.140.40">
    <property type="entry name" value="Invertase/pectin methylesterase inhibitor family protein"/>
    <property type="match status" value="1"/>
</dbReference>
<dbReference type="InterPro" id="IPR012334">
    <property type="entry name" value="Pectin_lyas_fold"/>
</dbReference>
<evidence type="ECO:0000256" key="4">
    <source>
        <dbReference type="ARBA" id="ARBA00007786"/>
    </source>
</evidence>
<dbReference type="SUPFAM" id="SSF51126">
    <property type="entry name" value="Pectin lyase-like"/>
    <property type="match status" value="1"/>
</dbReference>
<evidence type="ECO:0000256" key="1">
    <source>
        <dbReference type="ARBA" id="ARBA00004191"/>
    </source>
</evidence>
<dbReference type="GO" id="GO:0004857">
    <property type="term" value="F:enzyme inhibitor activity"/>
    <property type="evidence" value="ECO:0007669"/>
    <property type="project" value="InterPro"/>
</dbReference>
<dbReference type="FunFam" id="2.160.20.10:FF:000029">
    <property type="entry name" value="Pectinesterase 4"/>
    <property type="match status" value="1"/>
</dbReference>
<comment type="subcellular location">
    <subcellularLocation>
        <location evidence="1">Secreted</location>
        <location evidence="1">Cell wall</location>
    </subcellularLocation>
</comment>
<dbReference type="EC" id="3.1.1.11" evidence="5"/>
<dbReference type="InterPro" id="IPR000070">
    <property type="entry name" value="Pectinesterase_cat"/>
</dbReference>
<evidence type="ECO:0000256" key="10">
    <source>
        <dbReference type="ARBA" id="ARBA00023316"/>
    </source>
</evidence>
<protein>
    <recommendedName>
        <fullName evidence="5">pectinesterase</fullName>
        <ecNumber evidence="5">3.1.1.11</ecNumber>
    </recommendedName>
</protein>
<organism evidence="12 13">
    <name type="scientific">Linum trigynum</name>
    <dbReference type="NCBI Taxonomy" id="586398"/>
    <lineage>
        <taxon>Eukaryota</taxon>
        <taxon>Viridiplantae</taxon>
        <taxon>Streptophyta</taxon>
        <taxon>Embryophyta</taxon>
        <taxon>Tracheophyta</taxon>
        <taxon>Spermatophyta</taxon>
        <taxon>Magnoliopsida</taxon>
        <taxon>eudicotyledons</taxon>
        <taxon>Gunneridae</taxon>
        <taxon>Pentapetalae</taxon>
        <taxon>rosids</taxon>
        <taxon>fabids</taxon>
        <taxon>Malpighiales</taxon>
        <taxon>Linaceae</taxon>
        <taxon>Linum</taxon>
    </lineage>
</organism>
<evidence type="ECO:0000256" key="8">
    <source>
        <dbReference type="ARBA" id="ARBA00022801"/>
    </source>
</evidence>
<comment type="similarity">
    <text evidence="3">In the N-terminal section; belongs to the PMEI family.</text>
</comment>
<evidence type="ECO:0000256" key="9">
    <source>
        <dbReference type="ARBA" id="ARBA00023085"/>
    </source>
</evidence>
<sequence>MKENTFKKPHQISSLKISTIICLIIKFFAILSPSSAQPISIPPNVAPSTQSQSNEPIEIQLACNATRHRKYCISSLNQPNLVPSNPTSSQIIQSTIGLSSTTLNFTHSKLKALLSKAQGNQNITHTAEICLEVLNCSRYRLSSSNDSFSYDSGKIKDARAWMSAALSYQYDCYGGLKYYASNYSQLTNEPMLCLTNLINYTSNALAMVVSYDIFGGDMSLWRRPETERDGFWENPKHEPEFRSEFPTKYLVIDVVVCKEGSSDDGSNEQCRYKKVQEAVDAAPSNVIDKKFVIHIKEGVYDEVVRIPFEKKNVVFLGDGKGKTIITGSLGVAHQPGITTYDSATVSVLGDGFMATNLTIQNTAGAPEHQAVAFRSDSDQSMIDNCEFLGHQDTLYAHSLRQYYKSCRITGNVDFIFGNAAAVFEDCLIQLNPKLDNPESGGDNSVTAQGRTEPVQSTGFVFQNCTINGTEEYMALFKSNPKVHRNYLGRPWKEYSRTVFINCGMGDVVAPGGWMPWDGDFGLDTLYYGEFGNFGDGCRKSERVKWSSQLPKEHVNAYSLTNFIQGDKWIPKSSL</sequence>
<comment type="pathway">
    <text evidence="2">Glycan metabolism; pectin degradation; 2-dehydro-3-deoxy-D-gluconate from pectin: step 1/5.</text>
</comment>
<reference evidence="12 13" key="1">
    <citation type="submission" date="2024-04" db="EMBL/GenBank/DDBJ databases">
        <authorList>
            <person name="Fracassetti M."/>
        </authorList>
    </citation>
    <scope>NUCLEOTIDE SEQUENCE [LARGE SCALE GENOMIC DNA]</scope>
</reference>
<evidence type="ECO:0000256" key="2">
    <source>
        <dbReference type="ARBA" id="ARBA00005184"/>
    </source>
</evidence>
<accession>A0AAV2GGG9</accession>
<dbReference type="Pfam" id="PF04043">
    <property type="entry name" value="PMEI"/>
    <property type="match status" value="1"/>
</dbReference>
<keyword evidence="6" id="KW-0134">Cell wall</keyword>
<dbReference type="EMBL" id="OZ034821">
    <property type="protein sequence ID" value="CAL1409284.1"/>
    <property type="molecule type" value="Genomic_DNA"/>
</dbReference>
<keyword evidence="8" id="KW-0378">Hydrolase</keyword>
<dbReference type="Proteomes" id="UP001497516">
    <property type="component" value="Chromosome 8"/>
</dbReference>
<dbReference type="Pfam" id="PF01095">
    <property type="entry name" value="Pectinesterase"/>
    <property type="match status" value="1"/>
</dbReference>
<evidence type="ECO:0000256" key="7">
    <source>
        <dbReference type="ARBA" id="ARBA00022525"/>
    </source>
</evidence>
<evidence type="ECO:0000259" key="11">
    <source>
        <dbReference type="SMART" id="SM00856"/>
    </source>
</evidence>
<gene>
    <name evidence="12" type="ORF">LTRI10_LOCUS48794</name>
</gene>
<keyword evidence="7" id="KW-0964">Secreted</keyword>
<name>A0AAV2GGG9_9ROSI</name>
<dbReference type="NCBIfam" id="TIGR01614">
    <property type="entry name" value="PME_inhib"/>
    <property type="match status" value="1"/>
</dbReference>
<comment type="similarity">
    <text evidence="4">In the C-terminal section; belongs to the pectinesterase family.</text>
</comment>